<dbReference type="Pfam" id="PF00006">
    <property type="entry name" value="ATP-synt_ab"/>
    <property type="match status" value="1"/>
</dbReference>
<evidence type="ECO:0000256" key="5">
    <source>
        <dbReference type="ARBA" id="ARBA00022840"/>
    </source>
</evidence>
<dbReference type="PROSITE" id="PS00152">
    <property type="entry name" value="ATPASE_ALPHA_BETA"/>
    <property type="match status" value="1"/>
</dbReference>
<dbReference type="RefSeq" id="WP_029053208.1">
    <property type="nucleotide sequence ID" value="NZ_CP015108.1"/>
</dbReference>
<dbReference type="InterPro" id="IPR000194">
    <property type="entry name" value="ATPase_F1/V1/A1_a/bsu_nucl-bd"/>
</dbReference>
<sequence>MNLKKAEDLIPIIPNINTLKKYGRVIRVVGLLIESEGPESSIGDVCFIHLNIPEGGRSLIQAEVVGFREEIVMLMPYTDIRNISSGCLVETLGKPLEVKVGMNLLGQVLDSLGRPIDSSPLPKGLATVRTENSPPNVLTRPTINDKLAVGVKAIDGMLTVGSGQRVGIFAGSGVGKSTLLGMIARNTEADINVIALIGERGREVREFIDRDLGPEGLKKTIVVAATSDQPALMRIKGAMTATAIAEYFRDKGLNVMLMMDSVTRVAMAQREIGLAVGEPPATRGYTPSVFAILPKLLERSGTNEKGAITAFYTVLVDGDDMNEPIADAVRGILDGHIVLDRTLANKGQYPAINILKSVSRLMNHIADPEHLKAAAKLRELYYAYDKSEDLINIGAYKKGTSREIDEAIEYEPIITDFLKQKFNENIQLEDTVNEMIALASGGGERR</sequence>
<organism evidence="12 13">
    <name type="scientific">Sporosarcina ureae</name>
    <dbReference type="NCBI Taxonomy" id="1571"/>
    <lineage>
        <taxon>Bacteria</taxon>
        <taxon>Bacillati</taxon>
        <taxon>Bacillota</taxon>
        <taxon>Bacilli</taxon>
        <taxon>Bacillales</taxon>
        <taxon>Caryophanaceae</taxon>
        <taxon>Sporosarcina</taxon>
    </lineage>
</organism>
<proteinExistence type="predicted"/>
<evidence type="ECO:0000259" key="11">
    <source>
        <dbReference type="SMART" id="SM00382"/>
    </source>
</evidence>
<keyword evidence="5" id="KW-0067">ATP-binding</keyword>
<dbReference type="InterPro" id="IPR050053">
    <property type="entry name" value="ATPase_alpha/beta_chains"/>
</dbReference>
<dbReference type="InterPro" id="IPR003593">
    <property type="entry name" value="AAA+_ATPase"/>
</dbReference>
<evidence type="ECO:0000256" key="1">
    <source>
        <dbReference type="ARBA" id="ARBA00004496"/>
    </source>
</evidence>
<keyword evidence="13" id="KW-1185">Reference proteome</keyword>
<keyword evidence="7" id="KW-1278">Translocase</keyword>
<dbReference type="InterPro" id="IPR005714">
    <property type="entry name" value="ATPase_T3SS_FliI/YscN"/>
</dbReference>
<evidence type="ECO:0000256" key="10">
    <source>
        <dbReference type="ARBA" id="ARBA00034006"/>
    </source>
</evidence>
<keyword evidence="6" id="KW-0653">Protein transport</keyword>
<dbReference type="SUPFAM" id="SSF52540">
    <property type="entry name" value="P-loop containing nucleoside triphosphate hydrolases"/>
    <property type="match status" value="1"/>
</dbReference>
<feature type="domain" description="AAA+ ATPase" evidence="11">
    <location>
        <begin position="162"/>
        <end position="343"/>
    </location>
</feature>
<comment type="catalytic activity">
    <reaction evidence="10">
        <text>ATP + H2O + cellular proteinSide 1 = ADP + phosphate + cellular proteinSide 2.</text>
        <dbReference type="EC" id="7.4.2.8"/>
    </reaction>
</comment>
<evidence type="ECO:0000256" key="8">
    <source>
        <dbReference type="ARBA" id="ARBA00023065"/>
    </source>
</evidence>
<reference evidence="12 13" key="1">
    <citation type="submission" date="2016-04" db="EMBL/GenBank/DDBJ databases">
        <title>Comparative Genomics and Epigenetics of Sporosarcina ureae.</title>
        <authorList>
            <person name="Oliver A.S."/>
            <person name="Cooper K.K."/>
        </authorList>
    </citation>
    <scope>NUCLEOTIDE SEQUENCE [LARGE SCALE GENOMIC DNA]</scope>
    <source>
        <strain evidence="12 13">S204</strain>
    </source>
</reference>
<keyword evidence="9" id="KW-0066">ATP synthesis</keyword>
<dbReference type="EMBL" id="CP015108">
    <property type="protein sequence ID" value="ARF15318.1"/>
    <property type="molecule type" value="Genomic_DNA"/>
</dbReference>
<dbReference type="SMART" id="SM00382">
    <property type="entry name" value="AAA"/>
    <property type="match status" value="1"/>
</dbReference>
<dbReference type="InterPro" id="IPR040627">
    <property type="entry name" value="T3SS_ATPase_C"/>
</dbReference>
<dbReference type="Proteomes" id="UP000192486">
    <property type="component" value="Chromosome"/>
</dbReference>
<dbReference type="InterPro" id="IPR020003">
    <property type="entry name" value="ATPase_a/bsu_AS"/>
</dbReference>
<evidence type="ECO:0000256" key="2">
    <source>
        <dbReference type="ARBA" id="ARBA00022448"/>
    </source>
</evidence>
<dbReference type="CDD" id="cd18117">
    <property type="entry name" value="ATP-synt_flagellum-secretory_path_III_N"/>
    <property type="match status" value="1"/>
</dbReference>
<gene>
    <name evidence="12" type="primary">fliI</name>
    <name evidence="12" type="ORF">SporoS204_14850</name>
</gene>
<accession>A0ABM6JYQ4</accession>
<dbReference type="PANTHER" id="PTHR15184:SF9">
    <property type="entry name" value="SPI-1 TYPE 3 SECRETION SYSTEM ATPASE"/>
    <property type="match status" value="1"/>
</dbReference>
<dbReference type="InterPro" id="IPR022425">
    <property type="entry name" value="FliI_clade2"/>
</dbReference>
<dbReference type="InterPro" id="IPR027417">
    <property type="entry name" value="P-loop_NTPase"/>
</dbReference>
<dbReference type="CDD" id="cd01136">
    <property type="entry name" value="ATPase_flagellum-secretory_path_III"/>
    <property type="match status" value="1"/>
</dbReference>
<evidence type="ECO:0000256" key="3">
    <source>
        <dbReference type="ARBA" id="ARBA00022490"/>
    </source>
</evidence>
<name>A0ABM6JYQ4_SPOUR</name>
<keyword evidence="2" id="KW-0813">Transport</keyword>
<dbReference type="Pfam" id="PF02874">
    <property type="entry name" value="ATP-synt_ab_N"/>
    <property type="match status" value="1"/>
</dbReference>
<evidence type="ECO:0000256" key="9">
    <source>
        <dbReference type="ARBA" id="ARBA00023310"/>
    </source>
</evidence>
<protein>
    <submittedName>
        <fullName evidence="12">EscN/YscN/HrcN family type III secretion system ATPase</fullName>
    </submittedName>
</protein>
<evidence type="ECO:0000256" key="6">
    <source>
        <dbReference type="ARBA" id="ARBA00022927"/>
    </source>
</evidence>
<keyword evidence="8" id="KW-0406">Ion transport</keyword>
<evidence type="ECO:0000313" key="13">
    <source>
        <dbReference type="Proteomes" id="UP000192486"/>
    </source>
</evidence>
<dbReference type="Pfam" id="PF18269">
    <property type="entry name" value="T3SS_ATPase_C"/>
    <property type="match status" value="1"/>
</dbReference>
<evidence type="ECO:0000256" key="4">
    <source>
        <dbReference type="ARBA" id="ARBA00022741"/>
    </source>
</evidence>
<keyword evidence="4" id="KW-0547">Nucleotide-binding</keyword>
<evidence type="ECO:0000313" key="12">
    <source>
        <dbReference type="EMBL" id="ARF15318.1"/>
    </source>
</evidence>
<dbReference type="NCBIfam" id="TIGR01026">
    <property type="entry name" value="fliI_yscN"/>
    <property type="match status" value="1"/>
</dbReference>
<keyword evidence="3" id="KW-0963">Cytoplasm</keyword>
<dbReference type="CDD" id="cd18114">
    <property type="entry name" value="ATP-synt_flagellum-secretory_path_III_C"/>
    <property type="match status" value="1"/>
</dbReference>
<comment type="subcellular location">
    <subcellularLocation>
        <location evidence="1">Cytoplasm</location>
    </subcellularLocation>
</comment>
<dbReference type="InterPro" id="IPR004100">
    <property type="entry name" value="ATPase_F1/V1/A1_a/bsu_N"/>
</dbReference>
<dbReference type="NCBIfam" id="TIGR03497">
    <property type="entry name" value="FliI_clade2"/>
    <property type="match status" value="1"/>
</dbReference>
<dbReference type="PANTHER" id="PTHR15184">
    <property type="entry name" value="ATP SYNTHASE"/>
    <property type="match status" value="1"/>
</dbReference>
<dbReference type="Gene3D" id="3.40.50.12240">
    <property type="match status" value="1"/>
</dbReference>
<evidence type="ECO:0000256" key="7">
    <source>
        <dbReference type="ARBA" id="ARBA00022967"/>
    </source>
</evidence>